<comment type="caution">
    <text evidence="1">The sequence shown here is derived from an EMBL/GenBank/DDBJ whole genome shotgun (WGS) entry which is preliminary data.</text>
</comment>
<proteinExistence type="predicted"/>
<dbReference type="EMBL" id="WHWB01034793">
    <property type="protein sequence ID" value="KAJ7404010.1"/>
    <property type="molecule type" value="Genomic_DNA"/>
</dbReference>
<evidence type="ECO:0000313" key="2">
    <source>
        <dbReference type="Proteomes" id="UP001145742"/>
    </source>
</evidence>
<dbReference type="Proteomes" id="UP001145742">
    <property type="component" value="Unassembled WGS sequence"/>
</dbReference>
<keyword evidence="2" id="KW-1185">Reference proteome</keyword>
<dbReference type="PANTHER" id="PTHR33332">
    <property type="entry name" value="REVERSE TRANSCRIPTASE DOMAIN-CONTAINING PROTEIN"/>
    <property type="match status" value="1"/>
</dbReference>
<name>A0ABQ9CQG6_9PASS</name>
<evidence type="ECO:0000313" key="1">
    <source>
        <dbReference type="EMBL" id="KAJ7404010.1"/>
    </source>
</evidence>
<gene>
    <name evidence="1" type="ORF">WISP_147713</name>
</gene>
<protein>
    <recommendedName>
        <fullName evidence="3">Rna-directed dna polymerase from mobile element jockey-like</fullName>
    </recommendedName>
</protein>
<evidence type="ECO:0008006" key="3">
    <source>
        <dbReference type="Google" id="ProtNLM"/>
    </source>
</evidence>
<reference evidence="1" key="1">
    <citation type="submission" date="2019-10" db="EMBL/GenBank/DDBJ databases">
        <authorList>
            <person name="Soares A.E.R."/>
            <person name="Aleixo A."/>
            <person name="Schneider P."/>
            <person name="Miyaki C.Y."/>
            <person name="Schneider M.P."/>
            <person name="Mello C."/>
            <person name="Vasconcelos A.T.R."/>
        </authorList>
    </citation>
    <scope>NUCLEOTIDE SEQUENCE</scope>
    <source>
        <tissue evidence="1">Muscle</tissue>
    </source>
</reference>
<organism evidence="1 2">
    <name type="scientific">Willisornis vidua</name>
    <name type="common">Xingu scale-backed antbird</name>
    <dbReference type="NCBI Taxonomy" id="1566151"/>
    <lineage>
        <taxon>Eukaryota</taxon>
        <taxon>Metazoa</taxon>
        <taxon>Chordata</taxon>
        <taxon>Craniata</taxon>
        <taxon>Vertebrata</taxon>
        <taxon>Euteleostomi</taxon>
        <taxon>Archelosauria</taxon>
        <taxon>Archosauria</taxon>
        <taxon>Dinosauria</taxon>
        <taxon>Saurischia</taxon>
        <taxon>Theropoda</taxon>
        <taxon>Coelurosauria</taxon>
        <taxon>Aves</taxon>
        <taxon>Neognathae</taxon>
        <taxon>Neoaves</taxon>
        <taxon>Telluraves</taxon>
        <taxon>Australaves</taxon>
        <taxon>Passeriformes</taxon>
        <taxon>Thamnophilidae</taxon>
        <taxon>Willisornis</taxon>
    </lineage>
</organism>
<sequence>MKFDKAKFKFLHLGWGNPQYLYRVGDEWIESSPEEKNLGIPAIFHFSGEVSVNLAEGYTTPRVQLFISDVDKGMECTLSKFADDTKLSGAADTPEGWDAIQRGLDKLKEWACGISLGLTRLSFRCCTWVEATSGISPG</sequence>
<accession>A0ABQ9CQG6</accession>